<feature type="signal peptide" evidence="5">
    <location>
        <begin position="1"/>
        <end position="22"/>
    </location>
</feature>
<dbReference type="SUPFAM" id="SSF103088">
    <property type="entry name" value="OmpA-like"/>
    <property type="match status" value="1"/>
</dbReference>
<dbReference type="InterPro" id="IPR050330">
    <property type="entry name" value="Bact_OuterMem_StrucFunc"/>
</dbReference>
<keyword evidence="5" id="KW-0732">Signal</keyword>
<proteinExistence type="predicted"/>
<evidence type="ECO:0000256" key="1">
    <source>
        <dbReference type="ARBA" id="ARBA00004442"/>
    </source>
</evidence>
<gene>
    <name evidence="7" type="ORF">ACIBG2_05105</name>
</gene>
<feature type="chain" id="PRO_5046834854" evidence="5">
    <location>
        <begin position="23"/>
        <end position="430"/>
    </location>
</feature>
<keyword evidence="8" id="KW-1185">Reference proteome</keyword>
<dbReference type="PRINTS" id="PR01021">
    <property type="entry name" value="OMPADOMAIN"/>
</dbReference>
<dbReference type="Gene3D" id="3.30.1330.60">
    <property type="entry name" value="OmpA-like domain"/>
    <property type="match status" value="1"/>
</dbReference>
<organism evidence="7 8">
    <name type="scientific">Nonomuraea typhae</name>
    <dbReference type="NCBI Taxonomy" id="2603600"/>
    <lineage>
        <taxon>Bacteria</taxon>
        <taxon>Bacillati</taxon>
        <taxon>Actinomycetota</taxon>
        <taxon>Actinomycetes</taxon>
        <taxon>Streptosporangiales</taxon>
        <taxon>Streptosporangiaceae</taxon>
        <taxon>Nonomuraea</taxon>
    </lineage>
</organism>
<reference evidence="7 8" key="1">
    <citation type="submission" date="2024-10" db="EMBL/GenBank/DDBJ databases">
        <title>The Natural Products Discovery Center: Release of the First 8490 Sequenced Strains for Exploring Actinobacteria Biosynthetic Diversity.</title>
        <authorList>
            <person name="Kalkreuter E."/>
            <person name="Kautsar S.A."/>
            <person name="Yang D."/>
            <person name="Bader C.D."/>
            <person name="Teijaro C.N."/>
            <person name="Fluegel L."/>
            <person name="Davis C.M."/>
            <person name="Simpson J.R."/>
            <person name="Lauterbach L."/>
            <person name="Steele A.D."/>
            <person name="Gui C."/>
            <person name="Meng S."/>
            <person name="Li G."/>
            <person name="Viehrig K."/>
            <person name="Ye F."/>
            <person name="Su P."/>
            <person name="Kiefer A.F."/>
            <person name="Nichols A."/>
            <person name="Cepeda A.J."/>
            <person name="Yan W."/>
            <person name="Fan B."/>
            <person name="Jiang Y."/>
            <person name="Adhikari A."/>
            <person name="Zheng C.-J."/>
            <person name="Schuster L."/>
            <person name="Cowan T.M."/>
            <person name="Smanski M.J."/>
            <person name="Chevrette M.G."/>
            <person name="De Carvalho L.P.S."/>
            <person name="Shen B."/>
        </authorList>
    </citation>
    <scope>NUCLEOTIDE SEQUENCE [LARGE SCALE GENOMIC DNA]</scope>
    <source>
        <strain evidence="7 8">NPDC050545</strain>
    </source>
</reference>
<evidence type="ECO:0000259" key="6">
    <source>
        <dbReference type="PROSITE" id="PS51123"/>
    </source>
</evidence>
<dbReference type="InterPro" id="IPR006664">
    <property type="entry name" value="OMP_bac"/>
</dbReference>
<dbReference type="PROSITE" id="PS51257">
    <property type="entry name" value="PROKAR_LIPOPROTEIN"/>
    <property type="match status" value="1"/>
</dbReference>
<evidence type="ECO:0000256" key="3">
    <source>
        <dbReference type="ARBA" id="ARBA00023237"/>
    </source>
</evidence>
<name>A0ABW7YM26_9ACTN</name>
<dbReference type="Proteomes" id="UP001612741">
    <property type="component" value="Unassembled WGS sequence"/>
</dbReference>
<sequence length="430" mass="44419">MRTHACAGLSVLAILASGCSVLDGAQATTARADAACTALKGLESDGTTTAEQLVIMVDRSASMRNKESGEVPDWYAAIFAADGTPLPDGSVGFGSGSLIPSLRTPATISIGAFDGGNRVTAAEISLPRMSGGEVNRRDFAANTGACLRFHLEEKTLSAPETEGSNVLAAFQPALTGAGQGTRRTLVVASDGLSTTGCAGLLTTAMRDPGHADRIVKACTAQKAVPALRGWSVRMPWVGGSGKGHSQPQQGHLTWLERLWSGLCTAATGEAGSCEIGVRRQPGTLPAENGRRTTVKEGAGDVAVTFHQGEHPPSSVRTKEFPGDLLFATDSATLSAGGTRRLKEFAVDLAAQDPETVTVIGHTDRRGSSGHNAELSGRRAESVAALLQEEGLAGVAAEGAGEGRPKPGCRGDSAADYTCNRRVEIVYKVRG</sequence>
<accession>A0ABW7YM26</accession>
<evidence type="ECO:0000313" key="7">
    <source>
        <dbReference type="EMBL" id="MFI6496736.1"/>
    </source>
</evidence>
<dbReference type="CDD" id="cd07185">
    <property type="entry name" value="OmpA_C-like"/>
    <property type="match status" value="1"/>
</dbReference>
<keyword evidence="3" id="KW-0998">Cell outer membrane</keyword>
<dbReference type="InterPro" id="IPR036737">
    <property type="entry name" value="OmpA-like_sf"/>
</dbReference>
<dbReference type="Pfam" id="PF00691">
    <property type="entry name" value="OmpA"/>
    <property type="match status" value="1"/>
</dbReference>
<dbReference type="PANTHER" id="PTHR30329">
    <property type="entry name" value="STATOR ELEMENT OF FLAGELLAR MOTOR COMPLEX"/>
    <property type="match status" value="1"/>
</dbReference>
<evidence type="ECO:0000256" key="2">
    <source>
        <dbReference type="ARBA" id="ARBA00023136"/>
    </source>
</evidence>
<evidence type="ECO:0000256" key="4">
    <source>
        <dbReference type="PROSITE-ProRule" id="PRU00473"/>
    </source>
</evidence>
<evidence type="ECO:0000313" key="8">
    <source>
        <dbReference type="Proteomes" id="UP001612741"/>
    </source>
</evidence>
<dbReference type="PANTHER" id="PTHR30329:SF21">
    <property type="entry name" value="LIPOPROTEIN YIAD-RELATED"/>
    <property type="match status" value="1"/>
</dbReference>
<comment type="subcellular location">
    <subcellularLocation>
        <location evidence="1">Cell outer membrane</location>
    </subcellularLocation>
</comment>
<dbReference type="PROSITE" id="PS51123">
    <property type="entry name" value="OMPA_2"/>
    <property type="match status" value="1"/>
</dbReference>
<evidence type="ECO:0000256" key="5">
    <source>
        <dbReference type="SAM" id="SignalP"/>
    </source>
</evidence>
<protein>
    <submittedName>
        <fullName evidence="7">OmpA family protein</fullName>
    </submittedName>
</protein>
<comment type="caution">
    <text evidence="7">The sequence shown here is derived from an EMBL/GenBank/DDBJ whole genome shotgun (WGS) entry which is preliminary data.</text>
</comment>
<dbReference type="InterPro" id="IPR006665">
    <property type="entry name" value="OmpA-like"/>
</dbReference>
<dbReference type="EMBL" id="JBITGY010000001">
    <property type="protein sequence ID" value="MFI6496736.1"/>
    <property type="molecule type" value="Genomic_DNA"/>
</dbReference>
<feature type="domain" description="OmpA-like" evidence="6">
    <location>
        <begin position="313"/>
        <end position="430"/>
    </location>
</feature>
<keyword evidence="2 4" id="KW-0472">Membrane</keyword>
<dbReference type="RefSeq" id="WP_397079057.1">
    <property type="nucleotide sequence ID" value="NZ_JBITGY010000001.1"/>
</dbReference>